<evidence type="ECO:0000256" key="4">
    <source>
        <dbReference type="ARBA" id="ARBA00038321"/>
    </source>
</evidence>
<dbReference type="AlphaFoldDB" id="A0AAE9DUP4"/>
<dbReference type="InterPro" id="IPR001680">
    <property type="entry name" value="WD40_rpt"/>
</dbReference>
<evidence type="ECO:0000256" key="3">
    <source>
        <dbReference type="ARBA" id="ARBA00022942"/>
    </source>
</evidence>
<dbReference type="Gene3D" id="2.130.10.10">
    <property type="entry name" value="YVTN repeat-like/Quinoprotein amine dehydrogenase"/>
    <property type="match status" value="2"/>
</dbReference>
<dbReference type="InterPro" id="IPR051179">
    <property type="entry name" value="WD_repeat_multifunction"/>
</dbReference>
<evidence type="ECO:0000256" key="1">
    <source>
        <dbReference type="ARBA" id="ARBA00022574"/>
    </source>
</evidence>
<evidence type="ECO:0000256" key="2">
    <source>
        <dbReference type="ARBA" id="ARBA00022737"/>
    </source>
</evidence>
<protein>
    <recommendedName>
        <fullName evidence="8">Proteasomal ATPase-associated factor 1</fullName>
    </recommendedName>
</protein>
<keyword evidence="2" id="KW-0677">Repeat</keyword>
<dbReference type="SMART" id="SM00320">
    <property type="entry name" value="WD40"/>
    <property type="match status" value="7"/>
</dbReference>
<organism evidence="6 7">
    <name type="scientific">Caenorhabditis briggsae</name>
    <dbReference type="NCBI Taxonomy" id="6238"/>
    <lineage>
        <taxon>Eukaryota</taxon>
        <taxon>Metazoa</taxon>
        <taxon>Ecdysozoa</taxon>
        <taxon>Nematoda</taxon>
        <taxon>Chromadorea</taxon>
        <taxon>Rhabditida</taxon>
        <taxon>Rhabditina</taxon>
        <taxon>Rhabditomorpha</taxon>
        <taxon>Rhabditoidea</taxon>
        <taxon>Rhabditidae</taxon>
        <taxon>Peloderinae</taxon>
        <taxon>Caenorhabditis</taxon>
    </lineage>
</organism>
<dbReference type="PROSITE" id="PS50082">
    <property type="entry name" value="WD_REPEATS_2"/>
    <property type="match status" value="2"/>
</dbReference>
<dbReference type="Pfam" id="PF00400">
    <property type="entry name" value="WD40"/>
    <property type="match status" value="2"/>
</dbReference>
<dbReference type="InterPro" id="IPR015943">
    <property type="entry name" value="WD40/YVTN_repeat-like_dom_sf"/>
</dbReference>
<accession>A0AAE9DUP4</accession>
<dbReference type="PANTHER" id="PTHR19857">
    <property type="entry name" value="MITOCHONDRIAL DIVISION PROTEIN 1-RELATED"/>
    <property type="match status" value="1"/>
</dbReference>
<name>A0AAE9DUP4_CAEBR</name>
<keyword evidence="3" id="KW-0647">Proteasome</keyword>
<dbReference type="Proteomes" id="UP000827892">
    <property type="component" value="Chromosome I"/>
</dbReference>
<dbReference type="PANTHER" id="PTHR19857:SF19">
    <property type="entry name" value="26S PROTEASOME REGULATORY SUBUNIT RPN14"/>
    <property type="match status" value="1"/>
</dbReference>
<feature type="repeat" description="WD" evidence="5">
    <location>
        <begin position="206"/>
        <end position="247"/>
    </location>
</feature>
<evidence type="ECO:0000313" key="7">
    <source>
        <dbReference type="Proteomes" id="UP000827892"/>
    </source>
</evidence>
<evidence type="ECO:0008006" key="8">
    <source>
        <dbReference type="Google" id="ProtNLM"/>
    </source>
</evidence>
<reference evidence="6 7" key="1">
    <citation type="submission" date="2022-05" db="EMBL/GenBank/DDBJ databases">
        <title>Chromosome-level reference genomes for two strains of Caenorhabditis briggsae: an improved platform for comparative genomics.</title>
        <authorList>
            <person name="Stevens L."/>
            <person name="Andersen E.C."/>
        </authorList>
    </citation>
    <scope>NUCLEOTIDE SEQUENCE [LARGE SCALE GENOMIC DNA]</scope>
    <source>
        <strain evidence="6">QX1410_ONT</strain>
        <tissue evidence="6">Whole-organism</tissue>
    </source>
</reference>
<dbReference type="EMBL" id="CP090891">
    <property type="protein sequence ID" value="ULU10748.1"/>
    <property type="molecule type" value="Genomic_DNA"/>
</dbReference>
<dbReference type="GO" id="GO:0000502">
    <property type="term" value="C:proteasome complex"/>
    <property type="evidence" value="ECO:0007669"/>
    <property type="project" value="UniProtKB-KW"/>
</dbReference>
<evidence type="ECO:0000256" key="5">
    <source>
        <dbReference type="PROSITE-ProRule" id="PRU00221"/>
    </source>
</evidence>
<comment type="similarity">
    <text evidence="4">Belongs to the WD repeat PAAF1/RPN14 family.</text>
</comment>
<keyword evidence="1 5" id="KW-0853">WD repeat</keyword>
<gene>
    <name evidence="6" type="ORF">L3Y34_014773</name>
</gene>
<dbReference type="InterPro" id="IPR036322">
    <property type="entry name" value="WD40_repeat_dom_sf"/>
</dbReference>
<evidence type="ECO:0000313" key="6">
    <source>
        <dbReference type="EMBL" id="ULU10748.1"/>
    </source>
</evidence>
<dbReference type="PROSITE" id="PS50294">
    <property type="entry name" value="WD_REPEATS_REGION"/>
    <property type="match status" value="2"/>
</dbReference>
<sequence length="424" mass="46659">MEVDNDTQPTVNIDETLTIQCDWHLALREPISLFWLGIKRSGAAKSEFFDVQVTKLVDEYGFAVMPGEGTIKSSAFTKILLDELKNLHVTFQGKTTIFVAPVSEQTIEGLKSAPRSFDVSSTGSTYVTADSSGNLVIASAIRAEALISYKFFSYHRDINFQRVLEGHIMDVYRCMYFPSGLVVLSGGMDMTVKIWGVDSGKCAATLKGHTQAVTGLGIIGVGREVLSCSNDGTARMWECRDSKTVKTWNFGKGRCADLSVSVDCSRFAVICESNFLSVIDLHGDQVRRDIKLPSEPSALCFSNDEAGEIVFVGFEDGSVGAYNVAQQHLIGQIKTQKSSVKCLKYFCNRLLVAFNDGGVFAYPIPSLPQKSGESTDESENIISAEYELTGADCDPIYDIAIHKRSVYTCCRDGVVRMYKLLWNT</sequence>
<proteinExistence type="inferred from homology"/>
<feature type="repeat" description="WD" evidence="5">
    <location>
        <begin position="164"/>
        <end position="205"/>
    </location>
</feature>
<dbReference type="SUPFAM" id="SSF50978">
    <property type="entry name" value="WD40 repeat-like"/>
    <property type="match status" value="1"/>
</dbReference>